<sequence>MLPSPAIELTIEQIAELIAADGSLGIGPPDTAREIAEAQAYLCQISIVRRQVEQDIMAALHNSPDPKCPSSLEDVSDLLRNLERLARYERRAFSLRKSTIRRMIRIK</sequence>
<dbReference type="Proteomes" id="UP000321960">
    <property type="component" value="Unassembled WGS sequence"/>
</dbReference>
<name>A0A512JDN5_9HYPH</name>
<gene>
    <name evidence="1" type="ORF">MOX02_61100</name>
</gene>
<reference evidence="1 2" key="1">
    <citation type="submission" date="2019-07" db="EMBL/GenBank/DDBJ databases">
        <title>Whole genome shotgun sequence of Methylobacterium oxalidis NBRC 107715.</title>
        <authorList>
            <person name="Hosoyama A."/>
            <person name="Uohara A."/>
            <person name="Ohji S."/>
            <person name="Ichikawa N."/>
        </authorList>
    </citation>
    <scope>NUCLEOTIDE SEQUENCE [LARGE SCALE GENOMIC DNA]</scope>
    <source>
        <strain evidence="1 2">NBRC 107715</strain>
    </source>
</reference>
<evidence type="ECO:0000313" key="2">
    <source>
        <dbReference type="Proteomes" id="UP000321960"/>
    </source>
</evidence>
<protein>
    <submittedName>
        <fullName evidence="1">Uncharacterized protein</fullName>
    </submittedName>
</protein>
<dbReference type="EMBL" id="BJZU01000250">
    <property type="protein sequence ID" value="GEP08072.1"/>
    <property type="molecule type" value="Genomic_DNA"/>
</dbReference>
<organism evidence="1 2">
    <name type="scientific">Methylobacterium oxalidis</name>
    <dbReference type="NCBI Taxonomy" id="944322"/>
    <lineage>
        <taxon>Bacteria</taxon>
        <taxon>Pseudomonadati</taxon>
        <taxon>Pseudomonadota</taxon>
        <taxon>Alphaproteobacteria</taxon>
        <taxon>Hyphomicrobiales</taxon>
        <taxon>Methylobacteriaceae</taxon>
        <taxon>Methylobacterium</taxon>
    </lineage>
</organism>
<evidence type="ECO:0000313" key="1">
    <source>
        <dbReference type="EMBL" id="GEP08072.1"/>
    </source>
</evidence>
<dbReference type="AlphaFoldDB" id="A0A512JDN5"/>
<comment type="caution">
    <text evidence="1">The sequence shown here is derived from an EMBL/GenBank/DDBJ whole genome shotgun (WGS) entry which is preliminary data.</text>
</comment>
<proteinExistence type="predicted"/>
<accession>A0A512JDN5</accession>